<dbReference type="EMBL" id="LZDN01000039">
    <property type="protein sequence ID" value="OBX49481.1"/>
    <property type="molecule type" value="Genomic_DNA"/>
</dbReference>
<evidence type="ECO:0000313" key="2">
    <source>
        <dbReference type="EMBL" id="OBX49481.1"/>
    </source>
</evidence>
<evidence type="ECO:0000313" key="3">
    <source>
        <dbReference type="Proteomes" id="UP000092671"/>
    </source>
</evidence>
<sequence length="244" mass="27967">MSDIGFNPYVVLISGKSGTGKSSSLEGLTNHEKVLYLNCENGRALPFKSGFKEVTITHPEQVITYLTKAKSNDKYDTIIIDSLTYLMDMYETKIIVPSADTRKTWGEYFQFFKRLMDVTAGCNKQIIFTAHTDNEYNEAIQTNEVFIKVKGALKNRGIESYFSVNVSPKKESTIKLEDYQSDLLTITEDEEDLGFKHVIQTRVTKDTVNERIKTPKNMFSRNETFIDGNIQLILDRLKVYYDKS</sequence>
<dbReference type="SUPFAM" id="SSF52540">
    <property type="entry name" value="P-loop containing nucleoside triphosphate hydrolases"/>
    <property type="match status" value="1"/>
</dbReference>
<dbReference type="SMART" id="SM00382">
    <property type="entry name" value="AAA"/>
    <property type="match status" value="1"/>
</dbReference>
<dbReference type="Proteomes" id="UP000092671">
    <property type="component" value="Unassembled WGS sequence"/>
</dbReference>
<comment type="caution">
    <text evidence="2">The sequence shown here is derived from an EMBL/GenBank/DDBJ whole genome shotgun (WGS) entry which is preliminary data.</text>
</comment>
<dbReference type="OrthoDB" id="8606643at2"/>
<protein>
    <recommendedName>
        <fullName evidence="1">AAA+ ATPase domain-containing protein</fullName>
    </recommendedName>
</protein>
<reference evidence="2 3" key="1">
    <citation type="submission" date="2016-06" db="EMBL/GenBank/DDBJ databases">
        <title>Draft genome of Moraxella nonliquefaciens CCUG 60284.</title>
        <authorList>
            <person name="Salva-Serra F."/>
            <person name="Engstrom-Jakobsson H."/>
            <person name="Thorell K."/>
            <person name="Gonzales-Siles L."/>
            <person name="Karlsson R."/>
            <person name="Boulund F."/>
            <person name="Engstrand L."/>
            <person name="Kristiansson E."/>
            <person name="Moore E."/>
        </authorList>
    </citation>
    <scope>NUCLEOTIDE SEQUENCE [LARGE SCALE GENOMIC DNA]</scope>
    <source>
        <strain evidence="2 3">CCUG 60284</strain>
    </source>
</reference>
<gene>
    <name evidence="2" type="ORF">A9Z60_03690</name>
</gene>
<feature type="domain" description="AAA+ ATPase" evidence="1">
    <location>
        <begin position="7"/>
        <end position="159"/>
    </location>
</feature>
<dbReference type="InterPro" id="IPR027417">
    <property type="entry name" value="P-loop_NTPase"/>
</dbReference>
<name>A0A1B8PIU7_MORNO</name>
<dbReference type="Pfam" id="PF13479">
    <property type="entry name" value="AAA_24"/>
    <property type="match status" value="1"/>
</dbReference>
<proteinExistence type="predicted"/>
<dbReference type="Gene3D" id="3.40.50.300">
    <property type="entry name" value="P-loop containing nucleotide triphosphate hydrolases"/>
    <property type="match status" value="1"/>
</dbReference>
<accession>A0A1B8PIU7</accession>
<dbReference type="InterPro" id="IPR003593">
    <property type="entry name" value="AAA+_ATPase"/>
</dbReference>
<organism evidence="2 3">
    <name type="scientific">Moraxella nonliquefaciens</name>
    <dbReference type="NCBI Taxonomy" id="478"/>
    <lineage>
        <taxon>Bacteria</taxon>
        <taxon>Pseudomonadati</taxon>
        <taxon>Pseudomonadota</taxon>
        <taxon>Gammaproteobacteria</taxon>
        <taxon>Moraxellales</taxon>
        <taxon>Moraxellaceae</taxon>
        <taxon>Moraxella</taxon>
    </lineage>
</organism>
<dbReference type="AlphaFoldDB" id="A0A1B8PIU7"/>
<evidence type="ECO:0000259" key="1">
    <source>
        <dbReference type="SMART" id="SM00382"/>
    </source>
</evidence>
<dbReference type="RefSeq" id="WP_066893728.1">
    <property type="nucleotide sequence ID" value="NZ_LZDN01000039.1"/>
</dbReference>